<comment type="caution">
    <text evidence="1">The sequence shown here is derived from an EMBL/GenBank/DDBJ whole genome shotgun (WGS) entry which is preliminary data.</text>
</comment>
<protein>
    <submittedName>
        <fullName evidence="1">Uncharacterized protein</fullName>
    </submittedName>
</protein>
<name>A0ABU1BL29_9BURK</name>
<dbReference type="Proteomes" id="UP001225596">
    <property type="component" value="Unassembled WGS sequence"/>
</dbReference>
<organism evidence="1 2">
    <name type="scientific">Keguizhuia sedimenti</name>
    <dbReference type="NCBI Taxonomy" id="3064264"/>
    <lineage>
        <taxon>Bacteria</taxon>
        <taxon>Pseudomonadati</taxon>
        <taxon>Pseudomonadota</taxon>
        <taxon>Betaproteobacteria</taxon>
        <taxon>Burkholderiales</taxon>
        <taxon>Oxalobacteraceae</taxon>
        <taxon>Keguizhuia</taxon>
    </lineage>
</organism>
<dbReference type="RefSeq" id="WP_338435630.1">
    <property type="nucleotide sequence ID" value="NZ_JAUYVH010000002.1"/>
</dbReference>
<reference evidence="1 2" key="1">
    <citation type="submission" date="2023-08" db="EMBL/GenBank/DDBJ databases">
        <title>Oxalobacteraceae gen .nov., isolated from river sludge outside the plant.</title>
        <authorList>
            <person name="Zhao S.Y."/>
        </authorList>
    </citation>
    <scope>NUCLEOTIDE SEQUENCE [LARGE SCALE GENOMIC DNA]</scope>
    <source>
        <strain evidence="1 2">R-40</strain>
    </source>
</reference>
<dbReference type="EMBL" id="JAUYVH010000002">
    <property type="protein sequence ID" value="MDQ9169695.1"/>
    <property type="molecule type" value="Genomic_DNA"/>
</dbReference>
<gene>
    <name evidence="1" type="ORF">Q8A64_04640</name>
</gene>
<keyword evidence="2" id="KW-1185">Reference proteome</keyword>
<proteinExistence type="predicted"/>
<evidence type="ECO:0000313" key="1">
    <source>
        <dbReference type="EMBL" id="MDQ9169695.1"/>
    </source>
</evidence>
<accession>A0ABU1BL29</accession>
<evidence type="ECO:0000313" key="2">
    <source>
        <dbReference type="Proteomes" id="UP001225596"/>
    </source>
</evidence>
<sequence length="62" mass="7022">MGKPEKERREISQAGLLEAAMRTINQLITSTDLNTRGVAFRALSDVKRARKLVPARRKDDNK</sequence>